<keyword evidence="3" id="KW-0067">ATP-binding</keyword>
<keyword evidence="5" id="KW-1185">Reference proteome</keyword>
<dbReference type="AlphaFoldDB" id="A0A8C0GRI1"/>
<evidence type="ECO:0000256" key="1">
    <source>
        <dbReference type="ARBA" id="ARBA00007381"/>
    </source>
</evidence>
<dbReference type="FunFam" id="3.30.30.30:FF:000001">
    <property type="entry name" value="heat shock 70 kDa protein-like"/>
    <property type="match status" value="1"/>
</dbReference>
<dbReference type="Ensembl" id="ENSCABT00000014377.1">
    <property type="protein sequence ID" value="ENSCABP00000013103.1"/>
    <property type="gene ID" value="ENSCABG00000009820.1"/>
</dbReference>
<dbReference type="PRINTS" id="PR00301">
    <property type="entry name" value="HEATSHOCK70"/>
</dbReference>
<dbReference type="GO" id="GO:0005524">
    <property type="term" value="F:ATP binding"/>
    <property type="evidence" value="ECO:0007669"/>
    <property type="project" value="UniProtKB-KW"/>
</dbReference>
<dbReference type="SUPFAM" id="SSF53067">
    <property type="entry name" value="Actin-like ATPase domain"/>
    <property type="match status" value="2"/>
</dbReference>
<dbReference type="Gene3D" id="3.30.30.30">
    <property type="match status" value="1"/>
</dbReference>
<evidence type="ECO:0000256" key="3">
    <source>
        <dbReference type="ARBA" id="ARBA00022840"/>
    </source>
</evidence>
<evidence type="ECO:0000313" key="5">
    <source>
        <dbReference type="Proteomes" id="UP000694404"/>
    </source>
</evidence>
<dbReference type="PANTHER" id="PTHR19375">
    <property type="entry name" value="HEAT SHOCK PROTEIN 70KDA"/>
    <property type="match status" value="1"/>
</dbReference>
<accession>A0A8C0GRI1</accession>
<evidence type="ECO:0008006" key="6">
    <source>
        <dbReference type="Google" id="ProtNLM"/>
    </source>
</evidence>
<dbReference type="OMA" id="EESCAPT"/>
<evidence type="ECO:0000313" key="4">
    <source>
        <dbReference type="Ensembl" id="ENSCABP00000013103.1"/>
    </source>
</evidence>
<reference evidence="4" key="1">
    <citation type="submission" date="2025-08" db="UniProtKB">
        <authorList>
            <consortium name="Ensembl"/>
        </authorList>
    </citation>
    <scope>IDENTIFICATION</scope>
</reference>
<dbReference type="Proteomes" id="UP000694404">
    <property type="component" value="Unplaced"/>
</dbReference>
<comment type="similarity">
    <text evidence="1">Belongs to the heat shock protein 70 family.</text>
</comment>
<dbReference type="InterPro" id="IPR043129">
    <property type="entry name" value="ATPase_NBD"/>
</dbReference>
<dbReference type="InterPro" id="IPR013126">
    <property type="entry name" value="Hsp_70_fam"/>
</dbReference>
<dbReference type="InterPro" id="IPR018181">
    <property type="entry name" value="Heat_shock_70_CS"/>
</dbReference>
<proteinExistence type="inferred from homology"/>
<evidence type="ECO:0000256" key="2">
    <source>
        <dbReference type="ARBA" id="ARBA00022741"/>
    </source>
</evidence>
<dbReference type="Gene3D" id="3.30.420.40">
    <property type="match status" value="2"/>
</dbReference>
<sequence length="281" mass="29945">LSPALKHPAIGIDLGTTKSCVGLFRDGKVEIIVSNQGIRTTPSCVAFTETGRLIGDEAKNQAALNSPNIIFSAKRLIGRTSEDPVVQADAEFWPFQIVKAEGKPQVQVSYKGKEKVFYPEEISAMVLGNLKEMAEDYLGHPITHAIVTVPAHFNDSQRQATKDAGAIAGLNVLRILSETTAAALAYSLDNPSNGEHNVLIFDLGGGTFNVSVLTIDGGILEVKATSGDTHLGGDDFDNCLTSPGPSSRSSRPRSMMLSWWAPPPASPRSRNCCRISLVAGS</sequence>
<dbReference type="FunFam" id="3.30.420.40:FF:000026">
    <property type="entry name" value="Heat shock protein 70"/>
    <property type="match status" value="1"/>
</dbReference>
<organism evidence="4 5">
    <name type="scientific">Chelonoidis abingdonii</name>
    <name type="common">Abingdon island giant tortoise</name>
    <name type="synonym">Testudo abingdonii</name>
    <dbReference type="NCBI Taxonomy" id="106734"/>
    <lineage>
        <taxon>Eukaryota</taxon>
        <taxon>Metazoa</taxon>
        <taxon>Chordata</taxon>
        <taxon>Craniata</taxon>
        <taxon>Vertebrata</taxon>
        <taxon>Euteleostomi</taxon>
        <taxon>Archelosauria</taxon>
        <taxon>Testudinata</taxon>
        <taxon>Testudines</taxon>
        <taxon>Cryptodira</taxon>
        <taxon>Durocryptodira</taxon>
        <taxon>Testudinoidea</taxon>
        <taxon>Testudinidae</taxon>
        <taxon>Chelonoidis</taxon>
    </lineage>
</organism>
<dbReference type="GeneTree" id="ENSGT00940000161215"/>
<dbReference type="PROSITE" id="PS00297">
    <property type="entry name" value="HSP70_1"/>
    <property type="match status" value="1"/>
</dbReference>
<dbReference type="Pfam" id="PF00012">
    <property type="entry name" value="HSP70"/>
    <property type="match status" value="1"/>
</dbReference>
<protein>
    <recommendedName>
        <fullName evidence="6">Heat shock protein 70</fullName>
    </recommendedName>
</protein>
<dbReference type="PROSITE" id="PS00329">
    <property type="entry name" value="HSP70_2"/>
    <property type="match status" value="1"/>
</dbReference>
<keyword evidence="2" id="KW-0547">Nucleotide-binding</keyword>
<reference evidence="4" key="2">
    <citation type="submission" date="2025-09" db="UniProtKB">
        <authorList>
            <consortium name="Ensembl"/>
        </authorList>
    </citation>
    <scope>IDENTIFICATION</scope>
</reference>
<dbReference type="GO" id="GO:0140662">
    <property type="term" value="F:ATP-dependent protein folding chaperone"/>
    <property type="evidence" value="ECO:0007669"/>
    <property type="project" value="InterPro"/>
</dbReference>
<name>A0A8C0GRI1_CHEAB</name>